<proteinExistence type="predicted"/>
<dbReference type="RefSeq" id="WP_186676995.1">
    <property type="nucleotide sequence ID" value="NZ_CP077093.1"/>
</dbReference>
<sequence length="86" mass="9585">MKWPSRVELRFIALWAPSRSVPALSTGLNDLLGLTQLGLLDAHTLYPLLESNGLNPRWIGPRGLEIQDPLAGTLLLCFEFHEIAIH</sequence>
<dbReference type="EMBL" id="CP077093">
    <property type="protein sequence ID" value="QXI31205.1"/>
    <property type="molecule type" value="Genomic_DNA"/>
</dbReference>
<organism evidence="1 2">
    <name type="scientific">Pseudomonas vanderleydeniana</name>
    <dbReference type="NCBI Taxonomy" id="2745495"/>
    <lineage>
        <taxon>Bacteria</taxon>
        <taxon>Pseudomonadati</taxon>
        <taxon>Pseudomonadota</taxon>
        <taxon>Gammaproteobacteria</taxon>
        <taxon>Pseudomonadales</taxon>
        <taxon>Pseudomonadaceae</taxon>
        <taxon>Pseudomonas</taxon>
    </lineage>
</organism>
<evidence type="ECO:0000313" key="1">
    <source>
        <dbReference type="EMBL" id="QXI31205.1"/>
    </source>
</evidence>
<dbReference type="KEGG" id="pvw:HU752_015285"/>
<name>A0A9E6PR28_9PSED</name>
<protein>
    <submittedName>
        <fullName evidence="1">Uncharacterized protein</fullName>
    </submittedName>
</protein>
<reference evidence="1 2" key="2">
    <citation type="journal article" date="2021" name="Microorganisms">
        <title>The Ever-Expanding Pseudomonas Genus: Description of 43 New Species and Partition of the Pseudomonas putida Group.</title>
        <authorList>
            <person name="Girard L."/>
            <person name="Lood C."/>
            <person name="Hofte M."/>
            <person name="Vandamme P."/>
            <person name="Rokni-Zadeh H."/>
            <person name="van Noort V."/>
            <person name="Lavigne R."/>
            <person name="De Mot R."/>
        </authorList>
    </citation>
    <scope>NUCLEOTIDE SEQUENCE [LARGE SCALE GENOMIC DNA]</scope>
    <source>
        <strain evidence="1 2">RW8P3</strain>
    </source>
</reference>
<dbReference type="AlphaFoldDB" id="A0A9E6PR28"/>
<evidence type="ECO:0000313" key="2">
    <source>
        <dbReference type="Proteomes" id="UP000634530"/>
    </source>
</evidence>
<accession>A0A9E6PR28</accession>
<dbReference type="Proteomes" id="UP000634530">
    <property type="component" value="Chromosome"/>
</dbReference>
<reference evidence="1 2" key="1">
    <citation type="journal article" date="2020" name="Microorganisms">
        <title>Reliable Identification of Environmental Pseudomonas Isolates Using the rpoD Gene.</title>
        <authorList>
            <consortium name="The Broad Institute Genome Sequencing Platform"/>
            <person name="Girard L."/>
            <person name="Lood C."/>
            <person name="Rokni-Zadeh H."/>
            <person name="van Noort V."/>
            <person name="Lavigne R."/>
            <person name="De Mot R."/>
        </authorList>
    </citation>
    <scope>NUCLEOTIDE SEQUENCE [LARGE SCALE GENOMIC DNA]</scope>
    <source>
        <strain evidence="1 2">RW8P3</strain>
    </source>
</reference>
<keyword evidence="2" id="KW-1185">Reference proteome</keyword>
<gene>
    <name evidence="1" type="ORF">HU752_015285</name>
</gene>